<reference evidence="1 2" key="1">
    <citation type="submission" date="2020-07" db="EMBL/GenBank/DDBJ databases">
        <title>Spirosoma foliorum sp. nov., isolated from the leaves on the Nejang mountain Korea, Republic of.</title>
        <authorList>
            <person name="Ho H."/>
            <person name="Lee Y.-J."/>
            <person name="Nurcahyanto D.-A."/>
            <person name="Kim S.-G."/>
        </authorList>
    </citation>
    <scope>NUCLEOTIDE SEQUENCE [LARGE SCALE GENOMIC DNA]</scope>
    <source>
        <strain evidence="1 2">PL0136</strain>
    </source>
</reference>
<dbReference type="EMBL" id="CP059732">
    <property type="protein sequence ID" value="QMW05097.1"/>
    <property type="molecule type" value="Genomic_DNA"/>
</dbReference>
<proteinExistence type="predicted"/>
<sequence length="63" mass="6942">MALQSANHGNDEQRSICWLGGESNLGFIITRTTANWGSVEDDFTMTYDSNLSNNGYARIINGL</sequence>
<evidence type="ECO:0000313" key="1">
    <source>
        <dbReference type="EMBL" id="QMW05097.1"/>
    </source>
</evidence>
<dbReference type="AlphaFoldDB" id="A0A7G5H1V5"/>
<dbReference type="Proteomes" id="UP000515369">
    <property type="component" value="Chromosome"/>
</dbReference>
<gene>
    <name evidence="1" type="ORF">H3H32_09520</name>
</gene>
<dbReference type="RefSeq" id="WP_182462445.1">
    <property type="nucleotide sequence ID" value="NZ_CP059732.1"/>
</dbReference>
<name>A0A7G5H1V5_9BACT</name>
<evidence type="ECO:0000313" key="2">
    <source>
        <dbReference type="Proteomes" id="UP000515369"/>
    </source>
</evidence>
<accession>A0A7G5H1V5</accession>
<protein>
    <submittedName>
        <fullName evidence="1">Uncharacterized protein</fullName>
    </submittedName>
</protein>
<keyword evidence="2" id="KW-1185">Reference proteome</keyword>
<organism evidence="1 2">
    <name type="scientific">Spirosoma foliorum</name>
    <dbReference type="NCBI Taxonomy" id="2710596"/>
    <lineage>
        <taxon>Bacteria</taxon>
        <taxon>Pseudomonadati</taxon>
        <taxon>Bacteroidota</taxon>
        <taxon>Cytophagia</taxon>
        <taxon>Cytophagales</taxon>
        <taxon>Cytophagaceae</taxon>
        <taxon>Spirosoma</taxon>
    </lineage>
</organism>
<dbReference type="KEGG" id="sfol:H3H32_09520"/>